<evidence type="ECO:0000313" key="5">
    <source>
        <dbReference type="Proteomes" id="UP000005447"/>
    </source>
</evidence>
<dbReference type="Ensembl" id="ENSCPOT00000024200.2">
    <property type="protein sequence ID" value="ENSCPOP00000021114.2"/>
    <property type="gene ID" value="ENSCPOG00000025660.2"/>
</dbReference>
<feature type="region of interest" description="Disordered" evidence="2">
    <location>
        <begin position="66"/>
        <end position="98"/>
    </location>
</feature>
<dbReference type="PANTHER" id="PTHR18839">
    <property type="entry name" value="MITOTIC INTERACTOR AND SUBSTRATE OF PLK1 MISP FAMILY MEMBER"/>
    <property type="match status" value="1"/>
</dbReference>
<dbReference type="GeneTree" id="ENSGT00940000154739"/>
<evidence type="ECO:0000256" key="2">
    <source>
        <dbReference type="SAM" id="MobiDB-lite"/>
    </source>
</evidence>
<dbReference type="Proteomes" id="UP000005447">
    <property type="component" value="Unassembled WGS sequence"/>
</dbReference>
<dbReference type="VEuPathDB" id="HostDB:ENSCPOG00000025660"/>
<dbReference type="Bgee" id="ENSCPOG00000025660">
    <property type="expression patterns" value="Expressed in uterine cervix and 7 other cell types or tissues"/>
</dbReference>
<evidence type="ECO:0000256" key="1">
    <source>
        <dbReference type="ARBA" id="ARBA00023054"/>
    </source>
</evidence>
<evidence type="ECO:0000259" key="3">
    <source>
        <dbReference type="Pfam" id="PF15304"/>
    </source>
</evidence>
<feature type="domain" description="A-kinase anchor protein 2 C-terminal" evidence="3">
    <location>
        <begin position="46"/>
        <end position="90"/>
    </location>
</feature>
<sequence>PPPPLGELRRFFEAAAGGGSGAQQLPEAGTRAQGRGLGLARTPPPLAPSLLEQEVRAVREREQELQRQRRSIYGTTEFKEPAPSLTAAQTLAECSGRK</sequence>
<dbReference type="HOGENOM" id="CLU_2176636_0_0_1"/>
<gene>
    <name evidence="4" type="primary">MISP3</name>
</gene>
<dbReference type="InterPro" id="IPR042779">
    <property type="entry name" value="MISP/MISP3-like"/>
</dbReference>
<dbReference type="Pfam" id="PF15304">
    <property type="entry name" value="AKAP2_C"/>
    <property type="match status" value="1"/>
</dbReference>
<reference evidence="4" key="3">
    <citation type="submission" date="2025-09" db="UniProtKB">
        <authorList>
            <consortium name="Ensembl"/>
        </authorList>
    </citation>
    <scope>IDENTIFICATION</scope>
    <source>
        <strain evidence="4">2N</strain>
    </source>
</reference>
<keyword evidence="1" id="KW-0175">Coiled coil</keyword>
<dbReference type="PANTHER" id="PTHR18839:SF4">
    <property type="entry name" value="MISP FAMILY MEMBER 3"/>
    <property type="match status" value="1"/>
</dbReference>
<dbReference type="InterPro" id="IPR029304">
    <property type="entry name" value="AKAP2_C"/>
</dbReference>
<protein>
    <submittedName>
        <fullName evidence="4">MISP family member 3</fullName>
    </submittedName>
</protein>
<feature type="region of interest" description="Disordered" evidence="2">
    <location>
        <begin position="15"/>
        <end position="46"/>
    </location>
</feature>
<dbReference type="EMBL" id="AAKN02055268">
    <property type="status" value="NOT_ANNOTATED_CDS"/>
    <property type="molecule type" value="Genomic_DNA"/>
</dbReference>
<evidence type="ECO:0000313" key="4">
    <source>
        <dbReference type="Ensembl" id="ENSCPOP00000021114.2"/>
    </source>
</evidence>
<keyword evidence="5" id="KW-1185">Reference proteome</keyword>
<accession>H0WDP1</accession>
<dbReference type="AlphaFoldDB" id="H0WDP1"/>
<reference evidence="5" key="1">
    <citation type="journal article" date="2011" name="Nature">
        <title>A high-resolution map of human evolutionary constraint using 29 mammals.</title>
        <authorList>
            <person name="Lindblad-Toh K."/>
            <person name="Garber M."/>
            <person name="Zuk O."/>
            <person name="Lin M.F."/>
            <person name="Parker B.J."/>
            <person name="Washietl S."/>
            <person name="Kheradpour P."/>
            <person name="Ernst J."/>
            <person name="Jordan G."/>
            <person name="Mauceli E."/>
            <person name="Ward L.D."/>
            <person name="Lowe C.B."/>
            <person name="Holloway A.K."/>
            <person name="Clamp M."/>
            <person name="Gnerre S."/>
            <person name="Alfoldi J."/>
            <person name="Beal K."/>
            <person name="Chang J."/>
            <person name="Clawson H."/>
            <person name="Cuff J."/>
            <person name="Di Palma F."/>
            <person name="Fitzgerald S."/>
            <person name="Flicek P."/>
            <person name="Guttman M."/>
            <person name="Hubisz M.J."/>
            <person name="Jaffe D.B."/>
            <person name="Jungreis I."/>
            <person name="Kent W.J."/>
            <person name="Kostka D."/>
            <person name="Lara M."/>
            <person name="Martins A.L."/>
            <person name="Massingham T."/>
            <person name="Moltke I."/>
            <person name="Raney B.J."/>
            <person name="Rasmussen M.D."/>
            <person name="Robinson J."/>
            <person name="Stark A."/>
            <person name="Vilella A.J."/>
            <person name="Wen J."/>
            <person name="Xie X."/>
            <person name="Zody M.C."/>
            <person name="Baldwin J."/>
            <person name="Bloom T."/>
            <person name="Chin C.W."/>
            <person name="Heiman D."/>
            <person name="Nicol R."/>
            <person name="Nusbaum C."/>
            <person name="Young S."/>
            <person name="Wilkinson J."/>
            <person name="Worley K.C."/>
            <person name="Kovar C.L."/>
            <person name="Muzny D.M."/>
            <person name="Gibbs R.A."/>
            <person name="Cree A."/>
            <person name="Dihn H.H."/>
            <person name="Fowler G."/>
            <person name="Jhangiani S."/>
            <person name="Joshi V."/>
            <person name="Lee S."/>
            <person name="Lewis L.R."/>
            <person name="Nazareth L.V."/>
            <person name="Okwuonu G."/>
            <person name="Santibanez J."/>
            <person name="Warren W.C."/>
            <person name="Mardis E.R."/>
            <person name="Weinstock G.M."/>
            <person name="Wilson R.K."/>
            <person name="Delehaunty K."/>
            <person name="Dooling D."/>
            <person name="Fronik C."/>
            <person name="Fulton L."/>
            <person name="Fulton B."/>
            <person name="Graves T."/>
            <person name="Minx P."/>
            <person name="Sodergren E."/>
            <person name="Birney E."/>
            <person name="Margulies E.H."/>
            <person name="Herrero J."/>
            <person name="Green E.D."/>
            <person name="Haussler D."/>
            <person name="Siepel A."/>
            <person name="Goldman N."/>
            <person name="Pollard K.S."/>
            <person name="Pedersen J.S."/>
            <person name="Lander E.S."/>
            <person name="Kellis M."/>
        </authorList>
    </citation>
    <scope>NUCLEOTIDE SEQUENCE [LARGE SCALE GENOMIC DNA]</scope>
    <source>
        <strain evidence="5">2N</strain>
    </source>
</reference>
<reference evidence="4" key="2">
    <citation type="submission" date="2025-08" db="UniProtKB">
        <authorList>
            <consortium name="Ensembl"/>
        </authorList>
    </citation>
    <scope>IDENTIFICATION</scope>
    <source>
        <strain evidence="4">2N</strain>
    </source>
</reference>
<name>H0WDP1_CAVPO</name>
<proteinExistence type="predicted"/>
<organism evidence="4 5">
    <name type="scientific">Cavia porcellus</name>
    <name type="common">Guinea pig</name>
    <dbReference type="NCBI Taxonomy" id="10141"/>
    <lineage>
        <taxon>Eukaryota</taxon>
        <taxon>Metazoa</taxon>
        <taxon>Chordata</taxon>
        <taxon>Craniata</taxon>
        <taxon>Vertebrata</taxon>
        <taxon>Euteleostomi</taxon>
        <taxon>Mammalia</taxon>
        <taxon>Eutheria</taxon>
        <taxon>Euarchontoglires</taxon>
        <taxon>Glires</taxon>
        <taxon>Rodentia</taxon>
        <taxon>Hystricomorpha</taxon>
        <taxon>Caviidae</taxon>
        <taxon>Cavia</taxon>
    </lineage>
</organism>